<protein>
    <submittedName>
        <fullName evidence="2">DWNN domain</fullName>
    </submittedName>
</protein>
<name>A0ABD1W611_9LAMI</name>
<keyword evidence="3" id="KW-1185">Reference proteome</keyword>
<dbReference type="Proteomes" id="UP001604277">
    <property type="component" value="Unassembled WGS sequence"/>
</dbReference>
<organism evidence="2 3">
    <name type="scientific">Forsythia ovata</name>
    <dbReference type="NCBI Taxonomy" id="205694"/>
    <lineage>
        <taxon>Eukaryota</taxon>
        <taxon>Viridiplantae</taxon>
        <taxon>Streptophyta</taxon>
        <taxon>Embryophyta</taxon>
        <taxon>Tracheophyta</taxon>
        <taxon>Spermatophyta</taxon>
        <taxon>Magnoliopsida</taxon>
        <taxon>eudicotyledons</taxon>
        <taxon>Gunneridae</taxon>
        <taxon>Pentapetalae</taxon>
        <taxon>asterids</taxon>
        <taxon>lamiids</taxon>
        <taxon>Lamiales</taxon>
        <taxon>Oleaceae</taxon>
        <taxon>Forsythieae</taxon>
        <taxon>Forsythia</taxon>
    </lineage>
</organism>
<dbReference type="EMBL" id="JBFOLJ010000004">
    <property type="protein sequence ID" value="KAL2545100.1"/>
    <property type="molecule type" value="Genomic_DNA"/>
</dbReference>
<sequence length="115" mass="13176">MWIKYKFRSSLYSETLNIHGRNSISAGELRCKILRALNLGGSQKKPQDFDLVLYDEDESLDIFDFGADPLLDTNLPEFVLEFCENNFKSSENEVTSGLRPLIESVEDFGMKDFVL</sequence>
<evidence type="ECO:0000313" key="2">
    <source>
        <dbReference type="EMBL" id="KAL2545100.1"/>
    </source>
</evidence>
<proteinExistence type="predicted"/>
<evidence type="ECO:0000313" key="3">
    <source>
        <dbReference type="Proteomes" id="UP001604277"/>
    </source>
</evidence>
<dbReference type="AlphaFoldDB" id="A0ABD1W611"/>
<reference evidence="3" key="1">
    <citation type="submission" date="2024-07" db="EMBL/GenBank/DDBJ databases">
        <title>Two chromosome-level genome assemblies of Korean endemic species Abeliophyllum distichum and Forsythia ovata (Oleaceae).</title>
        <authorList>
            <person name="Jang H."/>
        </authorList>
    </citation>
    <scope>NUCLEOTIDE SEQUENCE [LARGE SCALE GENOMIC DNA]</scope>
</reference>
<accession>A0ABD1W611</accession>
<gene>
    <name evidence="2" type="ORF">Fot_14333</name>
</gene>
<evidence type="ECO:0000259" key="1">
    <source>
        <dbReference type="Pfam" id="PF08783"/>
    </source>
</evidence>
<dbReference type="InterPro" id="IPR014891">
    <property type="entry name" value="DWNN_domain"/>
</dbReference>
<comment type="caution">
    <text evidence="2">The sequence shown here is derived from an EMBL/GenBank/DDBJ whole genome shotgun (WGS) entry which is preliminary data.</text>
</comment>
<dbReference type="Pfam" id="PF08783">
    <property type="entry name" value="DWNN"/>
    <property type="match status" value="1"/>
</dbReference>
<feature type="domain" description="DWNN" evidence="1">
    <location>
        <begin position="3"/>
        <end position="58"/>
    </location>
</feature>
<dbReference type="Gene3D" id="3.10.20.90">
    <property type="entry name" value="Phosphatidylinositol 3-kinase Catalytic Subunit, Chain A, domain 1"/>
    <property type="match status" value="1"/>
</dbReference>